<keyword evidence="1" id="KW-0732">Signal</keyword>
<sequence length="151" mass="17382">MKLHKILYLIFSLISATISAQYINDSKIKPYQQEVINFLIHKKNFSSSHNLEDIPNMIYVAELLKTSNKMLICEVSTTSPHSLKYFSIVKDGKIYLFNSVDLNEDFSSIVDKLNESKLSSNQLFKIFSEISSIYKYNRNVKNQNSIITSGK</sequence>
<evidence type="ECO:0000313" key="3">
    <source>
        <dbReference type="Proteomes" id="UP000185781"/>
    </source>
</evidence>
<dbReference type="Proteomes" id="UP000185781">
    <property type="component" value="Unassembled WGS sequence"/>
</dbReference>
<protein>
    <submittedName>
        <fullName evidence="2">Uncharacterized protein</fullName>
    </submittedName>
</protein>
<dbReference type="OrthoDB" id="9891581at2"/>
<dbReference type="STRING" id="373672.SAMN05421785_1332"/>
<feature type="signal peptide" evidence="1">
    <location>
        <begin position="1"/>
        <end position="20"/>
    </location>
</feature>
<accession>A0A1N7R0H2</accession>
<name>A0A1N7R0H2_9FLAO</name>
<gene>
    <name evidence="2" type="ORF">SAMN05421785_1332</name>
</gene>
<reference evidence="2 3" key="1">
    <citation type="submission" date="2017-01" db="EMBL/GenBank/DDBJ databases">
        <authorList>
            <person name="Mah S.A."/>
            <person name="Swanson W.J."/>
            <person name="Moy G.W."/>
            <person name="Vacquier V.D."/>
        </authorList>
    </citation>
    <scope>NUCLEOTIDE SEQUENCE [LARGE SCALE GENOMIC DNA]</scope>
    <source>
        <strain evidence="2 3">DSM 18014</strain>
    </source>
</reference>
<feature type="chain" id="PRO_5012320327" evidence="1">
    <location>
        <begin position="21"/>
        <end position="151"/>
    </location>
</feature>
<evidence type="ECO:0000256" key="1">
    <source>
        <dbReference type="SAM" id="SignalP"/>
    </source>
</evidence>
<proteinExistence type="predicted"/>
<dbReference type="EMBL" id="FTOV01000033">
    <property type="protein sequence ID" value="SIT28643.1"/>
    <property type="molecule type" value="Genomic_DNA"/>
</dbReference>
<organism evidence="2 3">
    <name type="scientific">Chryseobacterium gambrini</name>
    <dbReference type="NCBI Taxonomy" id="373672"/>
    <lineage>
        <taxon>Bacteria</taxon>
        <taxon>Pseudomonadati</taxon>
        <taxon>Bacteroidota</taxon>
        <taxon>Flavobacteriia</taxon>
        <taxon>Flavobacteriales</taxon>
        <taxon>Weeksellaceae</taxon>
        <taxon>Chryseobacterium group</taxon>
        <taxon>Chryseobacterium</taxon>
    </lineage>
</organism>
<dbReference type="RefSeq" id="WP_076396846.1">
    <property type="nucleotide sequence ID" value="NZ_FTOV01000033.1"/>
</dbReference>
<evidence type="ECO:0000313" key="2">
    <source>
        <dbReference type="EMBL" id="SIT28643.1"/>
    </source>
</evidence>
<dbReference type="AlphaFoldDB" id="A0A1N7R0H2"/>